<evidence type="ECO:0000313" key="2">
    <source>
        <dbReference type="Proteomes" id="UP000001299"/>
    </source>
</evidence>
<keyword evidence="1" id="KW-0614">Plasmid</keyword>
<dbReference type="RefSeq" id="WP_013282826.1">
    <property type="nucleotide sequence ID" value="NC_014389.1"/>
</dbReference>
<proteinExistence type="predicted"/>
<dbReference type="HOGENOM" id="CLU_2178970_0_0_9"/>
<dbReference type="AlphaFoldDB" id="E0S445"/>
<protein>
    <submittedName>
        <fullName evidence="1">Uncharacterized protein</fullName>
    </submittedName>
</protein>
<sequence>MNEYRVKSIIAAYSSITGNKDMQSIMNVLKKSYTFSEILKGNNEVVNYDSTLSNLLDIVNELSRDSNSPAEIALINHDSLVKYFAAVRAANLASTDISLADYAKELMVM</sequence>
<evidence type="ECO:0000313" key="1">
    <source>
        <dbReference type="EMBL" id="ADL36177.1"/>
    </source>
</evidence>
<gene>
    <name evidence="1" type="ordered locus">bpr_II240</name>
</gene>
<keyword evidence="2" id="KW-1185">Reference proteome</keyword>
<dbReference type="Proteomes" id="UP000001299">
    <property type="component" value="Plasmid pCY360"/>
</dbReference>
<organism evidence="1 2">
    <name type="scientific">Butyrivibrio proteoclasticus (strain ATCC 51982 / DSM 14932 / B316)</name>
    <name type="common">Clostridium proteoclasticum</name>
    <dbReference type="NCBI Taxonomy" id="515622"/>
    <lineage>
        <taxon>Bacteria</taxon>
        <taxon>Bacillati</taxon>
        <taxon>Bacillota</taxon>
        <taxon>Clostridia</taxon>
        <taxon>Lachnospirales</taxon>
        <taxon>Lachnospiraceae</taxon>
        <taxon>Butyrivibrio</taxon>
    </lineage>
</organism>
<geneLocation type="plasmid" evidence="1 2">
    <name>pCY360</name>
</geneLocation>
<reference evidence="1 2" key="1">
    <citation type="journal article" date="2010" name="PLoS ONE">
        <title>The glycobiome of the rumen bacterium Butyrivibrio proteoclasticus B316(T) highlights adaptation to a polysaccharide-rich environment.</title>
        <authorList>
            <person name="Kelly W.J."/>
            <person name="Leahy S.C."/>
            <person name="Altermann E."/>
            <person name="Yeoman C.J."/>
            <person name="Dunne J.C."/>
            <person name="Kong Z."/>
            <person name="Pacheco D.M."/>
            <person name="Li D."/>
            <person name="Noel S.J."/>
            <person name="Moon C.D."/>
            <person name="Cookson A.L."/>
            <person name="Attwood G.T."/>
        </authorList>
    </citation>
    <scope>NUCLEOTIDE SEQUENCE [LARGE SCALE GENOMIC DNA]</scope>
    <source>
        <strain evidence="2">ATCC 51982 / DSM 14932 / B316</strain>
        <plasmid evidence="2">Plasmid pCY360</plasmid>
    </source>
</reference>
<dbReference type="KEGG" id="bpb:bpr_II240"/>
<accession>E0S445</accession>
<name>E0S445_BUTPB</name>
<dbReference type="EMBL" id="CP001812">
    <property type="protein sequence ID" value="ADL36177.1"/>
    <property type="molecule type" value="Genomic_DNA"/>
</dbReference>